<evidence type="ECO:0000313" key="13">
    <source>
        <dbReference type="EMBL" id="VEH81057.1"/>
    </source>
</evidence>
<comment type="catalytic activity">
    <reaction evidence="8">
        <text>[L-4-(L-arginin-2-N-yl)aspartate](n)-L-aspartate + L-arginine + ATP = [L-4-(L-arginin-2-N-yl)aspartate](n+1) + ADP + phosphate + H(+)</text>
        <dbReference type="Rhea" id="RHEA:23888"/>
        <dbReference type="Rhea" id="RHEA-COMP:13732"/>
        <dbReference type="Rhea" id="RHEA-COMP:13733"/>
        <dbReference type="ChEBI" id="CHEBI:15378"/>
        <dbReference type="ChEBI" id="CHEBI:30616"/>
        <dbReference type="ChEBI" id="CHEBI:32682"/>
        <dbReference type="ChEBI" id="CHEBI:43474"/>
        <dbReference type="ChEBI" id="CHEBI:137986"/>
        <dbReference type="ChEBI" id="CHEBI:137990"/>
        <dbReference type="ChEBI" id="CHEBI:456216"/>
        <dbReference type="EC" id="6.3.2.30"/>
    </reaction>
</comment>
<dbReference type="PANTHER" id="PTHR23135">
    <property type="entry name" value="MUR LIGASE FAMILY MEMBER"/>
    <property type="match status" value="1"/>
</dbReference>
<reference evidence="12 14" key="1">
    <citation type="submission" date="2015-11" db="EMBL/GenBank/DDBJ databases">
        <title>Identification of large and diverse effector repertoires of 38 Legionella species.</title>
        <authorList>
            <person name="Burstein D."/>
            <person name="Amaro F."/>
            <person name="Zusman T."/>
            <person name="Lifshitz Z."/>
            <person name="Cohen O."/>
            <person name="Gilbert J.A."/>
            <person name="Pupko T."/>
            <person name="Shuman H.A."/>
            <person name="Segal G."/>
        </authorList>
    </citation>
    <scope>NUCLEOTIDE SEQUENCE [LARGE SCALE GENOMIC DNA]</scope>
    <source>
        <strain evidence="12 14">1762-AUS-E</strain>
    </source>
</reference>
<dbReference type="PROSITE" id="PS50975">
    <property type="entry name" value="ATP_GRASP"/>
    <property type="match status" value="1"/>
</dbReference>
<dbReference type="SUPFAM" id="SSF53244">
    <property type="entry name" value="MurD-like peptide ligases, peptide-binding domain"/>
    <property type="match status" value="1"/>
</dbReference>
<dbReference type="AlphaFoldDB" id="A0A0W0R6F3"/>
<dbReference type="GO" id="GO:0071160">
    <property type="term" value="F:cyanophycin synthetase activity (L-aspartate-adding)"/>
    <property type="evidence" value="ECO:0007669"/>
    <property type="project" value="UniProtKB-EC"/>
</dbReference>
<dbReference type="STRING" id="45056.Lade_1279"/>
<dbReference type="InterPro" id="IPR036565">
    <property type="entry name" value="Mur-like_cat_sf"/>
</dbReference>
<dbReference type="GO" id="GO:0071161">
    <property type="term" value="F:cyanophycin synthetase activity (L-arginine-adding)"/>
    <property type="evidence" value="ECO:0007669"/>
    <property type="project" value="UniProtKB-EC"/>
</dbReference>
<evidence type="ECO:0000256" key="10">
    <source>
        <dbReference type="PROSITE-ProRule" id="PRU00409"/>
    </source>
</evidence>
<sequence>MEIINIKVLRGPNYWSIEKKKLIVLKINIEPYQNLDKKRVNKLVKQVKDLFSTSPTAEDPNIPHLIAFLAKEIQKKAEIGCDYAEVAPTHIPEVFFIIFEYQSETAGVHTANIAVSLIDSLLQEKNLPNLKEEIKKIKDVHLQQKLGPSTQVIVEAARQRKIPVMRFKESSLITLGHGCYQKRVWATITSNTNAIGVDIAGNKQLTKKLLAENFIPTTEGVTIQLPEQLDEAINLLGFPLAIKPENGNHGKGVTTNIRTKDKALLAFQVAKEFSEDIIVERFVQGQDYRFLVINYKVVAVAKRTPACIAGDGVHSIQELIEESNKDPRRGEGHENFLTTIKIDDVTHSILAERNLSLTSILPRDKILYLKYSANLSSGGMSTDVTKLVHPSNLALAEKVARVINLDICGLDIVAEDIKMPITIKTGSVIEVNASPGLRMHICPNEGEPQDVAGPILDMLYPPLKPCRVPLVAVTGTNGKTTVVRLIAHLAKELGHYVGLTTTEGIYINDELIFKGDCSGPSSAHTVLQDPFINFAVLECARGGIIRSGLGFDLCDIGIVMNIAADHLGIEDIYTLEDLARVKSVVPKSVAKDGFAILNAEDNEVYALKKDLTCNVALFALEENERIKKHCAHGGLAAFIKNEKIIIQQGTQRDELTNIKKIPLSFNGTANPMIENILAATLAGVVSKFPLVAIERAFYNFYPSIENTPGRMNVFNFGTFKIMLDYAHNEDAYVQLKKFLDQTHCSKKIGIIAATGDRRAEDIENLGLRAAEIFDEIIIRHNKDGRGRSPDELTQLLKNGIKKSKKNPDVIVISNENAAVRHAIAEAIPDSFVHYSAENVLEAVDFMMEEKKLYQKKF</sequence>
<evidence type="ECO:0000313" key="15">
    <source>
        <dbReference type="Proteomes" id="UP000281170"/>
    </source>
</evidence>
<dbReference type="Proteomes" id="UP000054859">
    <property type="component" value="Unassembled WGS sequence"/>
</dbReference>
<comment type="function">
    <text evidence="1">Catalyzes the ATP-dependent polymerization of arginine and aspartate to multi-L-arginyl-poly-L-aspartic acid (cyanophycin; a water-insoluble reserve polymer).</text>
</comment>
<dbReference type="Pfam" id="PF08245">
    <property type="entry name" value="Mur_ligase_M"/>
    <property type="match status" value="1"/>
</dbReference>
<evidence type="ECO:0000256" key="6">
    <source>
        <dbReference type="ARBA" id="ARBA00022036"/>
    </source>
</evidence>
<dbReference type="Gene3D" id="3.30.470.20">
    <property type="entry name" value="ATP-grasp fold, B domain"/>
    <property type="match status" value="2"/>
</dbReference>
<dbReference type="PATRIC" id="fig|45056.6.peg.1321"/>
<dbReference type="EC" id="6.3.2.29" evidence="5"/>
<evidence type="ECO:0000259" key="11">
    <source>
        <dbReference type="PROSITE" id="PS50975"/>
    </source>
</evidence>
<reference evidence="13 15" key="2">
    <citation type="submission" date="2018-12" db="EMBL/GenBank/DDBJ databases">
        <authorList>
            <consortium name="Pathogen Informatics"/>
        </authorList>
    </citation>
    <scope>NUCLEOTIDE SEQUENCE [LARGE SCALE GENOMIC DNA]</scope>
    <source>
        <strain evidence="13 15">NCTC12735</strain>
    </source>
</reference>
<comment type="subunit">
    <text evidence="3">Homodimer.</text>
</comment>
<dbReference type="Pfam" id="PF08443">
    <property type="entry name" value="RimK"/>
    <property type="match status" value="1"/>
</dbReference>
<evidence type="ECO:0000256" key="3">
    <source>
        <dbReference type="ARBA" id="ARBA00011738"/>
    </source>
</evidence>
<comment type="similarity">
    <text evidence="2">In the C-terminal section; belongs to the MurCDEF family.</text>
</comment>
<dbReference type="KEGG" id="ladl:NCTC12735_00017"/>
<dbReference type="RefSeq" id="WP_058462278.1">
    <property type="nucleotide sequence ID" value="NZ_CAAAHS010000010.1"/>
</dbReference>
<organism evidence="12 14">
    <name type="scientific">Legionella adelaidensis</name>
    <dbReference type="NCBI Taxonomy" id="45056"/>
    <lineage>
        <taxon>Bacteria</taxon>
        <taxon>Pseudomonadati</taxon>
        <taxon>Pseudomonadota</taxon>
        <taxon>Gammaproteobacteria</taxon>
        <taxon>Legionellales</taxon>
        <taxon>Legionellaceae</taxon>
        <taxon>Legionella</taxon>
    </lineage>
</organism>
<evidence type="ECO:0000256" key="5">
    <source>
        <dbReference type="ARBA" id="ARBA00013005"/>
    </source>
</evidence>
<dbReference type="Gene3D" id="3.40.1190.10">
    <property type="entry name" value="Mur-like, catalytic domain"/>
    <property type="match status" value="1"/>
</dbReference>
<dbReference type="InterPro" id="IPR036615">
    <property type="entry name" value="Mur_ligase_C_dom_sf"/>
</dbReference>
<dbReference type="InterPro" id="IPR004101">
    <property type="entry name" value="Mur_ligase_C"/>
</dbReference>
<dbReference type="Gene3D" id="3.90.190.20">
    <property type="entry name" value="Mur ligase, C-terminal domain"/>
    <property type="match status" value="1"/>
</dbReference>
<evidence type="ECO:0000256" key="8">
    <source>
        <dbReference type="ARBA" id="ARBA00048094"/>
    </source>
</evidence>
<evidence type="ECO:0000313" key="12">
    <source>
        <dbReference type="EMBL" id="KTC66621.1"/>
    </source>
</evidence>
<evidence type="ECO:0000313" key="14">
    <source>
        <dbReference type="Proteomes" id="UP000054859"/>
    </source>
</evidence>
<name>A0A0W0R6F3_9GAMM</name>
<dbReference type="GO" id="GO:0046872">
    <property type="term" value="F:metal ion binding"/>
    <property type="evidence" value="ECO:0007669"/>
    <property type="project" value="InterPro"/>
</dbReference>
<dbReference type="InterPro" id="IPR011810">
    <property type="entry name" value="Cya_phycin_syn"/>
</dbReference>
<gene>
    <name evidence="12" type="primary">cphA_1</name>
    <name evidence="12" type="ORF">Lade_1279</name>
    <name evidence="13" type="ORF">NCTC12735_00017</name>
</gene>
<dbReference type="EMBL" id="LR134410">
    <property type="protein sequence ID" value="VEH81057.1"/>
    <property type="molecule type" value="Genomic_DNA"/>
</dbReference>
<dbReference type="Pfam" id="PF02875">
    <property type="entry name" value="Mur_ligase_C"/>
    <property type="match status" value="1"/>
</dbReference>
<dbReference type="InterPro" id="IPR013221">
    <property type="entry name" value="Mur_ligase_cen"/>
</dbReference>
<keyword evidence="12" id="KW-0436">Ligase</keyword>
<accession>A0A0W0R6F3</accession>
<comment type="catalytic activity">
    <reaction evidence="9">
        <text>[L-4-(L-arginin-2-N-yl)aspartate](n) + L-aspartate + ATP = [L-4-(L-arginin-2-N-yl)aspartate](n)-L-aspartate + ADP + phosphate + H(+)</text>
        <dbReference type="Rhea" id="RHEA:13277"/>
        <dbReference type="Rhea" id="RHEA-COMP:13728"/>
        <dbReference type="Rhea" id="RHEA-COMP:13733"/>
        <dbReference type="ChEBI" id="CHEBI:15378"/>
        <dbReference type="ChEBI" id="CHEBI:29991"/>
        <dbReference type="ChEBI" id="CHEBI:30616"/>
        <dbReference type="ChEBI" id="CHEBI:43474"/>
        <dbReference type="ChEBI" id="CHEBI:137986"/>
        <dbReference type="ChEBI" id="CHEBI:137990"/>
        <dbReference type="ChEBI" id="CHEBI:456216"/>
        <dbReference type="EC" id="6.3.2.29"/>
    </reaction>
</comment>
<evidence type="ECO:0000256" key="2">
    <source>
        <dbReference type="ARBA" id="ARBA00009060"/>
    </source>
</evidence>
<keyword evidence="14" id="KW-1185">Reference proteome</keyword>
<keyword evidence="10" id="KW-0067">ATP-binding</keyword>
<dbReference type="Proteomes" id="UP000281170">
    <property type="component" value="Chromosome"/>
</dbReference>
<evidence type="ECO:0000256" key="9">
    <source>
        <dbReference type="ARBA" id="ARBA00048425"/>
    </source>
</evidence>
<evidence type="ECO:0000256" key="7">
    <source>
        <dbReference type="ARBA" id="ARBA00031353"/>
    </source>
</evidence>
<evidence type="ECO:0000256" key="1">
    <source>
        <dbReference type="ARBA" id="ARBA00003184"/>
    </source>
</evidence>
<feature type="domain" description="ATP-grasp" evidence="11">
    <location>
        <begin position="207"/>
        <end position="460"/>
    </location>
</feature>
<dbReference type="PANTHER" id="PTHR23135:SF18">
    <property type="entry name" value="CYANOPHYCIN SYNTHETASE"/>
    <property type="match status" value="1"/>
</dbReference>
<evidence type="ECO:0000256" key="4">
    <source>
        <dbReference type="ARBA" id="ARBA00012968"/>
    </source>
</evidence>
<dbReference type="SUPFAM" id="SSF53623">
    <property type="entry name" value="MurD-like peptide ligases, catalytic domain"/>
    <property type="match status" value="1"/>
</dbReference>
<dbReference type="SUPFAM" id="SSF56059">
    <property type="entry name" value="Glutathione synthetase ATP-binding domain-like"/>
    <property type="match status" value="1"/>
</dbReference>
<dbReference type="InterPro" id="IPR013651">
    <property type="entry name" value="ATP-grasp_RimK-type"/>
</dbReference>
<dbReference type="OrthoDB" id="9803907at2"/>
<proteinExistence type="inferred from homology"/>
<protein>
    <recommendedName>
        <fullName evidence="6">Cyanophycin synthetase</fullName>
        <ecNumber evidence="5">6.3.2.29</ecNumber>
        <ecNumber evidence="4">6.3.2.30</ecNumber>
    </recommendedName>
    <alternativeName>
        <fullName evidence="7">Cyanophycin synthase</fullName>
    </alternativeName>
</protein>
<dbReference type="NCBIfam" id="NF010623">
    <property type="entry name" value="PRK14016.1"/>
    <property type="match status" value="1"/>
</dbReference>
<dbReference type="EC" id="6.3.2.30" evidence="4"/>
<keyword evidence="10" id="KW-0547">Nucleotide-binding</keyword>
<dbReference type="EMBL" id="LNKA01000001">
    <property type="protein sequence ID" value="KTC66621.1"/>
    <property type="molecule type" value="Genomic_DNA"/>
</dbReference>
<dbReference type="InterPro" id="IPR011761">
    <property type="entry name" value="ATP-grasp"/>
</dbReference>
<dbReference type="GO" id="GO:0005524">
    <property type="term" value="F:ATP binding"/>
    <property type="evidence" value="ECO:0007669"/>
    <property type="project" value="UniProtKB-UniRule"/>
</dbReference>
<dbReference type="NCBIfam" id="TIGR02068">
    <property type="entry name" value="cya_phycin_syn"/>
    <property type="match status" value="1"/>
</dbReference>